<protein>
    <submittedName>
        <fullName evidence="2">Uncharacterized protein</fullName>
    </submittedName>
</protein>
<feature type="transmembrane region" description="Helical" evidence="1">
    <location>
        <begin position="40"/>
        <end position="73"/>
    </location>
</feature>
<dbReference type="EMBL" id="BOQE01000001">
    <property type="protein sequence ID" value="GIM45477.1"/>
    <property type="molecule type" value="Genomic_DNA"/>
</dbReference>
<evidence type="ECO:0000256" key="1">
    <source>
        <dbReference type="SAM" id="Phobius"/>
    </source>
</evidence>
<proteinExistence type="predicted"/>
<evidence type="ECO:0000313" key="3">
    <source>
        <dbReference type="Proteomes" id="UP001057291"/>
    </source>
</evidence>
<sequence length="90" mass="10237">MGFLTGFLMGIVQIICFFLVVKIGQILYWNVRKYADVHPVWVEIVLAIILVLVLHAVESIWALLIIVALAIGVVRGDQEELTQDKRVHLR</sequence>
<keyword evidence="1" id="KW-1133">Transmembrane helix</keyword>
<keyword evidence="3" id="KW-1185">Reference proteome</keyword>
<dbReference type="Proteomes" id="UP001057291">
    <property type="component" value="Unassembled WGS sequence"/>
</dbReference>
<keyword evidence="1" id="KW-0812">Transmembrane</keyword>
<dbReference type="AlphaFoldDB" id="A0AAV4LDI3"/>
<gene>
    <name evidence="2" type="ORF">DNHGIG_10260</name>
</gene>
<dbReference type="RefSeq" id="WP_282198676.1">
    <property type="nucleotide sequence ID" value="NZ_BOQE01000001.1"/>
</dbReference>
<keyword evidence="1" id="KW-0472">Membrane</keyword>
<name>A0AAV4LDI3_9BACL</name>
<comment type="caution">
    <text evidence="2">The sequence shown here is derived from an EMBL/GenBank/DDBJ whole genome shotgun (WGS) entry which is preliminary data.</text>
</comment>
<organism evidence="2 3">
    <name type="scientific">Collibacillus ludicampi</name>
    <dbReference type="NCBI Taxonomy" id="2771369"/>
    <lineage>
        <taxon>Bacteria</taxon>
        <taxon>Bacillati</taxon>
        <taxon>Bacillota</taxon>
        <taxon>Bacilli</taxon>
        <taxon>Bacillales</taxon>
        <taxon>Alicyclobacillaceae</taxon>
        <taxon>Collibacillus</taxon>
    </lineage>
</organism>
<accession>A0AAV4LDI3</accession>
<feature type="transmembrane region" description="Helical" evidence="1">
    <location>
        <begin position="6"/>
        <end position="28"/>
    </location>
</feature>
<evidence type="ECO:0000313" key="2">
    <source>
        <dbReference type="EMBL" id="GIM45477.1"/>
    </source>
</evidence>
<reference evidence="2" key="1">
    <citation type="journal article" date="2023" name="Int. J. Syst. Evol. Microbiol.">
        <title>Collibacillus ludicampi gen. nov., sp. nov., a new soil bacterium of the family Alicyclobacillaceae.</title>
        <authorList>
            <person name="Jojima T."/>
            <person name="Ioku Y."/>
            <person name="Fukuta Y."/>
            <person name="Shirasaka N."/>
            <person name="Matsumura Y."/>
            <person name="Mori M."/>
        </authorList>
    </citation>
    <scope>NUCLEOTIDE SEQUENCE</scope>
    <source>
        <strain evidence="2">TP075</strain>
    </source>
</reference>